<dbReference type="Gene3D" id="1.10.10.60">
    <property type="entry name" value="Homeodomain-like"/>
    <property type="match status" value="1"/>
</dbReference>
<evidence type="ECO:0008006" key="6">
    <source>
        <dbReference type="Google" id="ProtNLM"/>
    </source>
</evidence>
<organism evidence="5">
    <name type="scientific">viral metagenome</name>
    <dbReference type="NCBI Taxonomy" id="1070528"/>
    <lineage>
        <taxon>unclassified sequences</taxon>
        <taxon>metagenomes</taxon>
        <taxon>organismal metagenomes</taxon>
    </lineage>
</organism>
<evidence type="ECO:0000256" key="2">
    <source>
        <dbReference type="ARBA" id="ARBA00022723"/>
    </source>
</evidence>
<dbReference type="GO" id="GO:0003677">
    <property type="term" value="F:DNA binding"/>
    <property type="evidence" value="ECO:0007669"/>
    <property type="project" value="InterPro"/>
</dbReference>
<dbReference type="GO" id="GO:0003899">
    <property type="term" value="F:DNA-directed RNA polymerase activity"/>
    <property type="evidence" value="ECO:0007669"/>
    <property type="project" value="InterPro"/>
</dbReference>
<reference evidence="5" key="1">
    <citation type="journal article" date="2020" name="Nature">
        <title>Giant virus diversity and host interactions through global metagenomics.</title>
        <authorList>
            <person name="Schulz F."/>
            <person name="Roux S."/>
            <person name="Paez-Espino D."/>
            <person name="Jungbluth S."/>
            <person name="Walsh D.A."/>
            <person name="Denef V.J."/>
            <person name="McMahon K.D."/>
            <person name="Konstantinidis K.T."/>
            <person name="Eloe-Fadrosh E.A."/>
            <person name="Kyrpides N.C."/>
            <person name="Woyke T."/>
        </authorList>
    </citation>
    <scope>NUCLEOTIDE SEQUENCE</scope>
    <source>
        <strain evidence="5">GVMAG-M-3300021964-36</strain>
    </source>
</reference>
<dbReference type="PANTHER" id="PTHR23431">
    <property type="entry name" value="DNA-DIRECTED RNA POLYMERASES I, II, AND III SUBUNIT RPABC5 FAMILY MEMBER"/>
    <property type="match status" value="1"/>
</dbReference>
<dbReference type="Pfam" id="PF01194">
    <property type="entry name" value="RNA_pol_N"/>
    <property type="match status" value="1"/>
</dbReference>
<keyword evidence="4" id="KW-0804">Transcription</keyword>
<keyword evidence="1" id="KW-0240">DNA-directed RNA polymerase</keyword>
<keyword evidence="2" id="KW-0479">Metal-binding</keyword>
<dbReference type="AlphaFoldDB" id="A0A6C0CS66"/>
<evidence type="ECO:0000313" key="5">
    <source>
        <dbReference type="EMBL" id="QHT07686.1"/>
    </source>
</evidence>
<accession>A0A6C0CS66</accession>
<dbReference type="InterPro" id="IPR000268">
    <property type="entry name" value="RPABC5/Rpb10"/>
</dbReference>
<dbReference type="GO" id="GO:0000428">
    <property type="term" value="C:DNA-directed RNA polymerase complex"/>
    <property type="evidence" value="ECO:0007669"/>
    <property type="project" value="UniProtKB-KW"/>
</dbReference>
<protein>
    <recommendedName>
        <fullName evidence="6">DNA-directed RNA polymerase subunit N</fullName>
    </recommendedName>
</protein>
<dbReference type="EMBL" id="MN739484">
    <property type="protein sequence ID" value="QHT07686.1"/>
    <property type="molecule type" value="Genomic_DNA"/>
</dbReference>
<dbReference type="PANTHER" id="PTHR23431:SF3">
    <property type="entry name" value="DNA-DIRECTED RNA POLYMERASES I, II, AND III SUBUNIT RPABC5"/>
    <property type="match status" value="1"/>
</dbReference>
<proteinExistence type="predicted"/>
<evidence type="ECO:0000256" key="3">
    <source>
        <dbReference type="ARBA" id="ARBA00022833"/>
    </source>
</evidence>
<evidence type="ECO:0000256" key="4">
    <source>
        <dbReference type="ARBA" id="ARBA00023163"/>
    </source>
</evidence>
<dbReference type="InterPro" id="IPR023580">
    <property type="entry name" value="RNA_pol_su_RPB10"/>
</dbReference>
<dbReference type="GO" id="GO:0006351">
    <property type="term" value="P:DNA-templated transcription"/>
    <property type="evidence" value="ECO:0007669"/>
    <property type="project" value="InterPro"/>
</dbReference>
<dbReference type="InterPro" id="IPR020789">
    <property type="entry name" value="RNA_pol_suN_Zn-BS"/>
</dbReference>
<keyword evidence="3" id="KW-0862">Zinc</keyword>
<dbReference type="PROSITE" id="PS01112">
    <property type="entry name" value="RNA_POL_N_8KD"/>
    <property type="match status" value="1"/>
</dbReference>
<dbReference type="GO" id="GO:0008270">
    <property type="term" value="F:zinc ion binding"/>
    <property type="evidence" value="ECO:0007669"/>
    <property type="project" value="InterPro"/>
</dbReference>
<evidence type="ECO:0000256" key="1">
    <source>
        <dbReference type="ARBA" id="ARBA00022478"/>
    </source>
</evidence>
<sequence>MIIPVKCFTCGKVLADKWNYFKDKSIEMDRKTDIEKLTIEDLEVKSGHDKDNYFDTNKKAELLNKLGLTKICCRRHMLGHVDLIDII</sequence>
<dbReference type="SUPFAM" id="SSF46924">
    <property type="entry name" value="RNA polymerase subunit RPB10"/>
    <property type="match status" value="1"/>
</dbReference>
<name>A0A6C0CS66_9ZZZZ</name>